<evidence type="ECO:0000259" key="2">
    <source>
        <dbReference type="Pfam" id="PF07238"/>
    </source>
</evidence>
<dbReference type="InterPro" id="IPR009875">
    <property type="entry name" value="PilZ_domain"/>
</dbReference>
<dbReference type="Gene3D" id="2.40.10.220">
    <property type="entry name" value="predicted glycosyltransferase like domains"/>
    <property type="match status" value="1"/>
</dbReference>
<name>A0A427U0W4_9VIBR</name>
<organism evidence="3 4">
    <name type="scientific">Vibrio pectenicida</name>
    <dbReference type="NCBI Taxonomy" id="62763"/>
    <lineage>
        <taxon>Bacteria</taxon>
        <taxon>Pseudomonadati</taxon>
        <taxon>Pseudomonadota</taxon>
        <taxon>Gammaproteobacteria</taxon>
        <taxon>Vibrionales</taxon>
        <taxon>Vibrionaceae</taxon>
        <taxon>Vibrio</taxon>
    </lineage>
</organism>
<feature type="compositionally biased region" description="Basic and acidic residues" evidence="1">
    <location>
        <begin position="1"/>
        <end position="22"/>
    </location>
</feature>
<dbReference type="OrthoDB" id="5586887at2"/>
<dbReference type="Pfam" id="PF07238">
    <property type="entry name" value="PilZ"/>
    <property type="match status" value="1"/>
</dbReference>
<comment type="caution">
    <text evidence="3">The sequence shown here is derived from an EMBL/GenBank/DDBJ whole genome shotgun (WGS) entry which is preliminary data.</text>
</comment>
<accession>A0A427U0W4</accession>
<dbReference type="Gene3D" id="2.30.110.10">
    <property type="entry name" value="Electron Transport, Fmn-binding Protein, Chain A"/>
    <property type="match status" value="1"/>
</dbReference>
<protein>
    <submittedName>
        <fullName evidence="3">PilZ domain-containing protein</fullName>
    </submittedName>
</protein>
<gene>
    <name evidence="3" type="ORF">EJA03_14810</name>
</gene>
<dbReference type="EMBL" id="RSFA01000074">
    <property type="protein sequence ID" value="RSD30289.1"/>
    <property type="molecule type" value="Genomic_DNA"/>
</dbReference>
<feature type="region of interest" description="Disordered" evidence="1">
    <location>
        <begin position="1"/>
        <end position="26"/>
    </location>
</feature>
<dbReference type="RefSeq" id="WP_125322512.1">
    <property type="nucleotide sequence ID" value="NZ_AP024890.1"/>
</dbReference>
<evidence type="ECO:0000313" key="4">
    <source>
        <dbReference type="Proteomes" id="UP000269041"/>
    </source>
</evidence>
<dbReference type="SUPFAM" id="SSF141371">
    <property type="entry name" value="PilZ domain-like"/>
    <property type="match status" value="2"/>
</dbReference>
<keyword evidence="4" id="KW-1185">Reference proteome</keyword>
<dbReference type="AlphaFoldDB" id="A0A427U0W4"/>
<evidence type="ECO:0000313" key="3">
    <source>
        <dbReference type="EMBL" id="RSD30289.1"/>
    </source>
</evidence>
<proteinExistence type="predicted"/>
<dbReference type="GO" id="GO:0035438">
    <property type="term" value="F:cyclic-di-GMP binding"/>
    <property type="evidence" value="ECO:0007669"/>
    <property type="project" value="InterPro"/>
</dbReference>
<evidence type="ECO:0000256" key="1">
    <source>
        <dbReference type="SAM" id="MobiDB-lite"/>
    </source>
</evidence>
<reference evidence="3 4" key="1">
    <citation type="submission" date="2018-12" db="EMBL/GenBank/DDBJ databases">
        <title>Genomic taxonomy of the Vibrionaceae family.</title>
        <authorList>
            <person name="Gomez-Gil B."/>
            <person name="Enciso-Ibarra K."/>
        </authorList>
    </citation>
    <scope>NUCLEOTIDE SEQUENCE [LARGE SCALE GENOMIC DNA]</scope>
    <source>
        <strain evidence="3 4">CAIM 594</strain>
    </source>
</reference>
<feature type="domain" description="PilZ" evidence="2">
    <location>
        <begin position="144"/>
        <end position="241"/>
    </location>
</feature>
<dbReference type="InterPro" id="IPR012349">
    <property type="entry name" value="Split_barrel_FMN-bd"/>
</dbReference>
<sequence>MAEKKLQEREEAIDLASGEKDQQTTSPYTENIQLGEDVLSDVKPLSEVAFFIMTPTGKTFKGKTKYVGLHSNNLMLLETPNASPKEMAVYFQRGFPIKACVISESGGGARIYFKSKVEYVLEAGDNSLFLISLPLATQVASGLRESARLELILGGVLAPKSNKLSCQVRDISSHGCLVVLERELAQHRVGDVISLRIEDTGGEESVSSDVLGAVVRNIKTTGRYSKIGVQFEESSLEPVANLIDNLHFCRMSQKFTL</sequence>
<dbReference type="Proteomes" id="UP000269041">
    <property type="component" value="Unassembled WGS sequence"/>
</dbReference>